<dbReference type="CDD" id="cd23763">
    <property type="entry name" value="ASKHA_ATPase_ROK"/>
    <property type="match status" value="1"/>
</dbReference>
<dbReference type="InterPro" id="IPR000600">
    <property type="entry name" value="ROK"/>
</dbReference>
<dbReference type="Pfam" id="PF00480">
    <property type="entry name" value="ROK"/>
    <property type="match status" value="1"/>
</dbReference>
<dbReference type="PANTHER" id="PTHR18964">
    <property type="entry name" value="ROK (REPRESSOR, ORF, KINASE) FAMILY"/>
    <property type="match status" value="1"/>
</dbReference>
<comment type="caution">
    <text evidence="1">The sequence shown here is derived from an EMBL/GenBank/DDBJ whole genome shotgun (WGS) entry which is preliminary data.</text>
</comment>
<dbReference type="InterPro" id="IPR043129">
    <property type="entry name" value="ATPase_NBD"/>
</dbReference>
<dbReference type="AlphaFoldDB" id="X1CVV0"/>
<dbReference type="SUPFAM" id="SSF53067">
    <property type="entry name" value="Actin-like ATPase domain"/>
    <property type="match status" value="1"/>
</dbReference>
<proteinExistence type="predicted"/>
<accession>X1CVV0</accession>
<evidence type="ECO:0008006" key="2">
    <source>
        <dbReference type="Google" id="ProtNLM"/>
    </source>
</evidence>
<dbReference type="EMBL" id="BART01016976">
    <property type="protein sequence ID" value="GAG88321.1"/>
    <property type="molecule type" value="Genomic_DNA"/>
</dbReference>
<sequence>MRRKCYIGIDIGKTNMRFAVIEEELVLKYYTKRKYTRGSKEEIFNTIFKGVDEALKESGYKKEEIAGIGIAVPAVVDRESGEVAWGPDWDFLEGTSITKPIADRYSVPVAADVDPVIAAWGEQWAGMGTLCDRFALLTWGTGLGAGLIIDGEVVENPDNLFSKFGHSV</sequence>
<evidence type="ECO:0000313" key="1">
    <source>
        <dbReference type="EMBL" id="GAG88321.1"/>
    </source>
</evidence>
<dbReference type="Gene3D" id="3.30.420.40">
    <property type="match status" value="2"/>
</dbReference>
<dbReference type="PANTHER" id="PTHR18964:SF149">
    <property type="entry name" value="BIFUNCTIONAL UDP-N-ACETYLGLUCOSAMINE 2-EPIMERASE_N-ACETYLMANNOSAMINE KINASE"/>
    <property type="match status" value="1"/>
</dbReference>
<protein>
    <recommendedName>
        <fullName evidence="2">ROK family protein</fullName>
    </recommendedName>
</protein>
<feature type="non-terminal residue" evidence="1">
    <location>
        <position position="168"/>
    </location>
</feature>
<gene>
    <name evidence="1" type="ORF">S01H4_32471</name>
</gene>
<organism evidence="1">
    <name type="scientific">marine sediment metagenome</name>
    <dbReference type="NCBI Taxonomy" id="412755"/>
    <lineage>
        <taxon>unclassified sequences</taxon>
        <taxon>metagenomes</taxon>
        <taxon>ecological metagenomes</taxon>
    </lineage>
</organism>
<reference evidence="1" key="1">
    <citation type="journal article" date="2014" name="Front. Microbiol.">
        <title>High frequency of phylogenetically diverse reductive dehalogenase-homologous genes in deep subseafloor sedimentary metagenomes.</title>
        <authorList>
            <person name="Kawai M."/>
            <person name="Futagami T."/>
            <person name="Toyoda A."/>
            <person name="Takaki Y."/>
            <person name="Nishi S."/>
            <person name="Hori S."/>
            <person name="Arai W."/>
            <person name="Tsubouchi T."/>
            <person name="Morono Y."/>
            <person name="Uchiyama I."/>
            <person name="Ito T."/>
            <person name="Fujiyama A."/>
            <person name="Inagaki F."/>
            <person name="Takami H."/>
        </authorList>
    </citation>
    <scope>NUCLEOTIDE SEQUENCE</scope>
    <source>
        <strain evidence="1">Expedition CK06-06</strain>
    </source>
</reference>
<name>X1CVV0_9ZZZZ</name>